<dbReference type="AlphaFoldDB" id="A0A8X6HXM7"/>
<accession>A0A8X6HXM7</accession>
<proteinExistence type="predicted"/>
<evidence type="ECO:0000256" key="1">
    <source>
        <dbReference type="SAM" id="MobiDB-lite"/>
    </source>
</evidence>
<dbReference type="OrthoDB" id="10062343at2759"/>
<dbReference type="EMBL" id="BMAO01034202">
    <property type="protein sequence ID" value="GFQ94674.1"/>
    <property type="molecule type" value="Genomic_DNA"/>
</dbReference>
<reference evidence="2" key="1">
    <citation type="submission" date="2020-07" db="EMBL/GenBank/DDBJ databases">
        <title>Multicomponent nature underlies the extraordinary mechanical properties of spider dragline silk.</title>
        <authorList>
            <person name="Kono N."/>
            <person name="Nakamura H."/>
            <person name="Mori M."/>
            <person name="Yoshida Y."/>
            <person name="Ohtoshi R."/>
            <person name="Malay A.D."/>
            <person name="Moran D.A.P."/>
            <person name="Tomita M."/>
            <person name="Numata K."/>
            <person name="Arakawa K."/>
        </authorList>
    </citation>
    <scope>NUCLEOTIDE SEQUENCE</scope>
</reference>
<evidence type="ECO:0000313" key="3">
    <source>
        <dbReference type="Proteomes" id="UP000887116"/>
    </source>
</evidence>
<gene>
    <name evidence="2" type="ORF">TNCT_179411</name>
</gene>
<name>A0A8X6HXM7_TRICU</name>
<protein>
    <submittedName>
        <fullName evidence="2">Uncharacterized protein</fullName>
    </submittedName>
</protein>
<organism evidence="2 3">
    <name type="scientific">Trichonephila clavata</name>
    <name type="common">Joro spider</name>
    <name type="synonym">Nephila clavata</name>
    <dbReference type="NCBI Taxonomy" id="2740835"/>
    <lineage>
        <taxon>Eukaryota</taxon>
        <taxon>Metazoa</taxon>
        <taxon>Ecdysozoa</taxon>
        <taxon>Arthropoda</taxon>
        <taxon>Chelicerata</taxon>
        <taxon>Arachnida</taxon>
        <taxon>Araneae</taxon>
        <taxon>Araneomorphae</taxon>
        <taxon>Entelegynae</taxon>
        <taxon>Araneoidea</taxon>
        <taxon>Nephilidae</taxon>
        <taxon>Trichonephila</taxon>
    </lineage>
</organism>
<evidence type="ECO:0000313" key="2">
    <source>
        <dbReference type="EMBL" id="GFQ94674.1"/>
    </source>
</evidence>
<sequence>MQSTRKLRKEEQVKPSGTRYNSPRTLGKAVVKVKPVPRKLTDEGKKQIYDFYDRDDINRQMPGRKDVKTVKSNMGVKLRIQKRTMIMNIREAFEIFKET</sequence>
<comment type="caution">
    <text evidence="2">The sequence shown here is derived from an EMBL/GenBank/DDBJ whole genome shotgun (WGS) entry which is preliminary data.</text>
</comment>
<keyword evidence="3" id="KW-1185">Reference proteome</keyword>
<dbReference type="Proteomes" id="UP000887116">
    <property type="component" value="Unassembled WGS sequence"/>
</dbReference>
<feature type="region of interest" description="Disordered" evidence="1">
    <location>
        <begin position="1"/>
        <end position="25"/>
    </location>
</feature>